<evidence type="ECO:0000256" key="3">
    <source>
        <dbReference type="ARBA" id="ARBA00023163"/>
    </source>
</evidence>
<dbReference type="AlphaFoldDB" id="A0AA97FHK6"/>
<dbReference type="SUPFAM" id="SSF48008">
    <property type="entry name" value="GntR ligand-binding domain-like"/>
    <property type="match status" value="1"/>
</dbReference>
<dbReference type="PRINTS" id="PR00035">
    <property type="entry name" value="HTHGNTR"/>
</dbReference>
<organism evidence="5 6">
    <name type="scientific">Microbacterium betulae</name>
    <dbReference type="NCBI Taxonomy" id="2981139"/>
    <lineage>
        <taxon>Bacteria</taxon>
        <taxon>Bacillati</taxon>
        <taxon>Actinomycetota</taxon>
        <taxon>Actinomycetes</taxon>
        <taxon>Micrococcales</taxon>
        <taxon>Microbacteriaceae</taxon>
        <taxon>Microbacterium</taxon>
    </lineage>
</organism>
<protein>
    <submittedName>
        <fullName evidence="5">GntR family transcriptional regulator</fullName>
    </submittedName>
</protein>
<keyword evidence="2" id="KW-0238">DNA-binding</keyword>
<evidence type="ECO:0000313" key="6">
    <source>
        <dbReference type="Proteomes" id="UP001305498"/>
    </source>
</evidence>
<dbReference type="GO" id="GO:0003677">
    <property type="term" value="F:DNA binding"/>
    <property type="evidence" value="ECO:0007669"/>
    <property type="project" value="UniProtKB-KW"/>
</dbReference>
<name>A0AA97FHK6_9MICO</name>
<dbReference type="SMART" id="SM00345">
    <property type="entry name" value="HTH_GNTR"/>
    <property type="match status" value="1"/>
</dbReference>
<dbReference type="InterPro" id="IPR036388">
    <property type="entry name" value="WH-like_DNA-bd_sf"/>
</dbReference>
<keyword evidence="6" id="KW-1185">Reference proteome</keyword>
<dbReference type="InterPro" id="IPR036390">
    <property type="entry name" value="WH_DNA-bd_sf"/>
</dbReference>
<dbReference type="PANTHER" id="PTHR43537">
    <property type="entry name" value="TRANSCRIPTIONAL REGULATOR, GNTR FAMILY"/>
    <property type="match status" value="1"/>
</dbReference>
<dbReference type="PANTHER" id="PTHR43537:SF44">
    <property type="entry name" value="GNTR FAMILY REGULATORY PROTEIN"/>
    <property type="match status" value="1"/>
</dbReference>
<keyword evidence="3" id="KW-0804">Transcription</keyword>
<dbReference type="SMART" id="SM00895">
    <property type="entry name" value="FCD"/>
    <property type="match status" value="1"/>
</dbReference>
<dbReference type="Pfam" id="PF07729">
    <property type="entry name" value="FCD"/>
    <property type="match status" value="1"/>
</dbReference>
<dbReference type="Gene3D" id="1.10.10.10">
    <property type="entry name" value="Winged helix-like DNA-binding domain superfamily/Winged helix DNA-binding domain"/>
    <property type="match status" value="1"/>
</dbReference>
<dbReference type="GO" id="GO:0003700">
    <property type="term" value="F:DNA-binding transcription factor activity"/>
    <property type="evidence" value="ECO:0007669"/>
    <property type="project" value="InterPro"/>
</dbReference>
<dbReference type="Pfam" id="PF00392">
    <property type="entry name" value="GntR"/>
    <property type="match status" value="1"/>
</dbReference>
<dbReference type="Gene3D" id="1.20.120.530">
    <property type="entry name" value="GntR ligand-binding domain-like"/>
    <property type="match status" value="1"/>
</dbReference>
<reference evidence="5 6" key="1">
    <citation type="submission" date="2023-02" db="EMBL/GenBank/DDBJ databases">
        <title>Microbacterium betulae sp. nov., isolated from birch wood.</title>
        <authorList>
            <person name="Pasciak M."/>
            <person name="Pawlik K.J."/>
            <person name="Martynowski D."/>
            <person name="Laczmanski L."/>
            <person name="Ciekot J."/>
            <person name="Szponar B."/>
            <person name="Wojcik-Fatla A."/>
            <person name="Mackiewicz B."/>
            <person name="Farian E."/>
            <person name="Cholewa G."/>
            <person name="Cholewa A."/>
            <person name="Dutkiewicz J."/>
        </authorList>
    </citation>
    <scope>NUCLEOTIDE SEQUENCE [LARGE SCALE GENOMIC DNA]</scope>
    <source>
        <strain evidence="5 6">AB</strain>
    </source>
</reference>
<evidence type="ECO:0000256" key="2">
    <source>
        <dbReference type="ARBA" id="ARBA00023125"/>
    </source>
</evidence>
<accession>A0AA97FHK6</accession>
<dbReference type="KEGG" id="mbet:N8K70_15085"/>
<dbReference type="SUPFAM" id="SSF46785">
    <property type="entry name" value="Winged helix' DNA-binding domain"/>
    <property type="match status" value="1"/>
</dbReference>
<dbReference type="EMBL" id="CP118157">
    <property type="protein sequence ID" value="WOF22699.1"/>
    <property type="molecule type" value="Genomic_DNA"/>
</dbReference>
<evidence type="ECO:0000313" key="5">
    <source>
        <dbReference type="EMBL" id="WOF22699.1"/>
    </source>
</evidence>
<sequence length="206" mass="22517">MTPDGIADGIASAIRDGVYDEGDQLVQEDLAKQFGVSRNPVREALRLLEARGLITIRDGGGATVRRLSPDDLAEVYALRVAVEPTIARPVIEGATSRAIARLRALAERMAQTSDTAEWLRSNFEFHQLIYELSDRPRTVSILTSLLTAAQPYARKNVEALGGRAQADADHIRIIETIVDGDPDALGSALVSHMTQAEHRVESSYER</sequence>
<gene>
    <name evidence="5" type="ORF">N8K70_15085</name>
</gene>
<evidence type="ECO:0000256" key="1">
    <source>
        <dbReference type="ARBA" id="ARBA00023015"/>
    </source>
</evidence>
<dbReference type="InterPro" id="IPR011711">
    <property type="entry name" value="GntR_C"/>
</dbReference>
<dbReference type="CDD" id="cd07377">
    <property type="entry name" value="WHTH_GntR"/>
    <property type="match status" value="1"/>
</dbReference>
<dbReference type="PROSITE" id="PS50949">
    <property type="entry name" value="HTH_GNTR"/>
    <property type="match status" value="1"/>
</dbReference>
<evidence type="ECO:0000259" key="4">
    <source>
        <dbReference type="PROSITE" id="PS50949"/>
    </source>
</evidence>
<feature type="domain" description="HTH gntR-type" evidence="4">
    <location>
        <begin position="1"/>
        <end position="67"/>
    </location>
</feature>
<dbReference type="RefSeq" id="WP_317139170.1">
    <property type="nucleotide sequence ID" value="NZ_CP118157.1"/>
</dbReference>
<proteinExistence type="predicted"/>
<dbReference type="InterPro" id="IPR000524">
    <property type="entry name" value="Tscrpt_reg_HTH_GntR"/>
</dbReference>
<dbReference type="Proteomes" id="UP001305498">
    <property type="component" value="Chromosome"/>
</dbReference>
<dbReference type="InterPro" id="IPR008920">
    <property type="entry name" value="TF_FadR/GntR_C"/>
</dbReference>
<keyword evidence="1" id="KW-0805">Transcription regulation</keyword>